<dbReference type="InterPro" id="IPR050546">
    <property type="entry name" value="Glycosyl_Hydrlase_16"/>
</dbReference>
<gene>
    <name evidence="3" type="ORF">VTK73DRAFT_9260</name>
</gene>
<evidence type="ECO:0000256" key="1">
    <source>
        <dbReference type="SAM" id="Phobius"/>
    </source>
</evidence>
<dbReference type="PANTHER" id="PTHR10963:SF42">
    <property type="entry name" value="PUTATIVE (AFU_ORTHOLOGUE AFUA_5G02280)-RELATED"/>
    <property type="match status" value="1"/>
</dbReference>
<evidence type="ECO:0000313" key="4">
    <source>
        <dbReference type="Proteomes" id="UP001586593"/>
    </source>
</evidence>
<dbReference type="Gene3D" id="2.60.120.200">
    <property type="match status" value="1"/>
</dbReference>
<evidence type="ECO:0000313" key="3">
    <source>
        <dbReference type="EMBL" id="KAL1876596.1"/>
    </source>
</evidence>
<dbReference type="Pfam" id="PF26113">
    <property type="entry name" value="GH16_XgeA"/>
    <property type="match status" value="1"/>
</dbReference>
<feature type="transmembrane region" description="Helical" evidence="1">
    <location>
        <begin position="20"/>
        <end position="39"/>
    </location>
</feature>
<keyword evidence="4" id="KW-1185">Reference proteome</keyword>
<name>A0ABR3XLI5_9PEZI</name>
<dbReference type="PROSITE" id="PS51762">
    <property type="entry name" value="GH16_2"/>
    <property type="match status" value="1"/>
</dbReference>
<sequence>MNRYDHYGSDRPWHSRKRVWAGVAAAIAVIIVIVVPVGVTVHNNNRYPDYKKLTYSLADTYAGDNIFDNFNYFTGYDPAHGLVHYVPQEMAQQLNLTYASSSSAILRVDTSVGPGSNPNASTGRFSVRVESKKQYNKGLFIFDVKHTPFGCGTWPALWLTDPNPAIWPANGEIDIMEATNQAVTGNTVTLHTDGGCNMSVKRKMTGKAGQKDCHNTTNSNTGCPVAADVAATYGQAYNNAGGGIVAVEWRDEGIRTWQFARGQVPADITAGTGNPDPSSWGTALADFPDTKCNIGSHFKNQTLIVNIDLCGDLVNAVYKKSGCPGTCTDFVANNPSAFIDAFWEFGSFKIYTAT</sequence>
<dbReference type="InterPro" id="IPR013320">
    <property type="entry name" value="ConA-like_dom_sf"/>
</dbReference>
<reference evidence="3 4" key="1">
    <citation type="journal article" date="2024" name="Commun. Biol.">
        <title>Comparative genomic analysis of thermophilic fungi reveals convergent evolutionary adaptations and gene losses.</title>
        <authorList>
            <person name="Steindorff A.S."/>
            <person name="Aguilar-Pontes M.V."/>
            <person name="Robinson A.J."/>
            <person name="Andreopoulos B."/>
            <person name="LaButti K."/>
            <person name="Kuo A."/>
            <person name="Mondo S."/>
            <person name="Riley R."/>
            <person name="Otillar R."/>
            <person name="Haridas S."/>
            <person name="Lipzen A."/>
            <person name="Grimwood J."/>
            <person name="Schmutz J."/>
            <person name="Clum A."/>
            <person name="Reid I.D."/>
            <person name="Moisan M.C."/>
            <person name="Butler G."/>
            <person name="Nguyen T.T.M."/>
            <person name="Dewar K."/>
            <person name="Conant G."/>
            <person name="Drula E."/>
            <person name="Henrissat B."/>
            <person name="Hansel C."/>
            <person name="Singer S."/>
            <person name="Hutchinson M.I."/>
            <person name="de Vries R.P."/>
            <person name="Natvig D.O."/>
            <person name="Powell A.J."/>
            <person name="Tsang A."/>
            <person name="Grigoriev I.V."/>
        </authorList>
    </citation>
    <scope>NUCLEOTIDE SEQUENCE [LARGE SCALE GENOMIC DNA]</scope>
    <source>
        <strain evidence="3 4">ATCC 24622</strain>
    </source>
</reference>
<keyword evidence="1" id="KW-0472">Membrane</keyword>
<dbReference type="PANTHER" id="PTHR10963">
    <property type="entry name" value="GLYCOSYL HYDROLASE-RELATED"/>
    <property type="match status" value="1"/>
</dbReference>
<keyword evidence="1" id="KW-0812">Transmembrane</keyword>
<proteinExistence type="predicted"/>
<feature type="domain" description="GH16" evidence="2">
    <location>
        <begin position="48"/>
        <end position="322"/>
    </location>
</feature>
<protein>
    <recommendedName>
        <fullName evidence="2">GH16 domain-containing protein</fullName>
    </recommendedName>
</protein>
<evidence type="ECO:0000259" key="2">
    <source>
        <dbReference type="PROSITE" id="PS51762"/>
    </source>
</evidence>
<dbReference type="EMBL" id="JAZHXJ010000075">
    <property type="protein sequence ID" value="KAL1876596.1"/>
    <property type="molecule type" value="Genomic_DNA"/>
</dbReference>
<keyword evidence="1" id="KW-1133">Transmembrane helix</keyword>
<comment type="caution">
    <text evidence="3">The sequence shown here is derived from an EMBL/GenBank/DDBJ whole genome shotgun (WGS) entry which is preliminary data.</text>
</comment>
<dbReference type="CDD" id="cd02181">
    <property type="entry name" value="GH16_fungal_Lam16A_glucanase"/>
    <property type="match status" value="1"/>
</dbReference>
<dbReference type="Proteomes" id="UP001586593">
    <property type="component" value="Unassembled WGS sequence"/>
</dbReference>
<dbReference type="SUPFAM" id="SSF49899">
    <property type="entry name" value="Concanavalin A-like lectins/glucanases"/>
    <property type="match status" value="1"/>
</dbReference>
<dbReference type="InterPro" id="IPR000757">
    <property type="entry name" value="Beta-glucanase-like"/>
</dbReference>
<accession>A0ABR3XLI5</accession>
<organism evidence="3 4">
    <name type="scientific">Phialemonium thermophilum</name>
    <dbReference type="NCBI Taxonomy" id="223376"/>
    <lineage>
        <taxon>Eukaryota</taxon>
        <taxon>Fungi</taxon>
        <taxon>Dikarya</taxon>
        <taxon>Ascomycota</taxon>
        <taxon>Pezizomycotina</taxon>
        <taxon>Sordariomycetes</taxon>
        <taxon>Sordariomycetidae</taxon>
        <taxon>Cephalothecales</taxon>
        <taxon>Cephalothecaceae</taxon>
        <taxon>Phialemonium</taxon>
    </lineage>
</organism>